<feature type="domain" description="Resolvase/invertase-type recombinase catalytic" evidence="4">
    <location>
        <begin position="9"/>
        <end position="166"/>
    </location>
</feature>
<dbReference type="RefSeq" id="WP_184224535.1">
    <property type="nucleotide sequence ID" value="NZ_JACIIU010000025.1"/>
</dbReference>
<dbReference type="InterPro" id="IPR025827">
    <property type="entry name" value="Zn_ribbon_recom_dom"/>
</dbReference>
<dbReference type="InterPro" id="IPR036162">
    <property type="entry name" value="Resolvase-like_N_sf"/>
</dbReference>
<dbReference type="Gene3D" id="3.90.1750.20">
    <property type="entry name" value="Putative Large Serine Recombinase, Chain B, Domain 2"/>
    <property type="match status" value="1"/>
</dbReference>
<organism evidence="6 7">
    <name type="scientific">Paenochrobactrum gallinarii</name>
    <dbReference type="NCBI Taxonomy" id="643673"/>
    <lineage>
        <taxon>Bacteria</taxon>
        <taxon>Pseudomonadati</taxon>
        <taxon>Pseudomonadota</taxon>
        <taxon>Alphaproteobacteria</taxon>
        <taxon>Hyphomicrobiales</taxon>
        <taxon>Brucellaceae</taxon>
        <taxon>Paenochrobactrum</taxon>
    </lineage>
</organism>
<protein>
    <submittedName>
        <fullName evidence="6">DNA invertase Pin-like site-specific DNA recombinase</fullName>
    </submittedName>
</protein>
<keyword evidence="1" id="KW-0238">DNA-binding</keyword>
<gene>
    <name evidence="6" type="ORF">FHS77_002919</name>
</gene>
<name>A0A841M0S1_9HYPH</name>
<dbReference type="AlphaFoldDB" id="A0A841M0S1"/>
<dbReference type="Pfam" id="PF07508">
    <property type="entry name" value="Recombinase"/>
    <property type="match status" value="1"/>
</dbReference>
<evidence type="ECO:0000256" key="2">
    <source>
        <dbReference type="ARBA" id="ARBA00023172"/>
    </source>
</evidence>
<dbReference type="PROSITE" id="PS51737">
    <property type="entry name" value="RECOMBINASE_DNA_BIND"/>
    <property type="match status" value="1"/>
</dbReference>
<sequence>MITKPHQPFAYSYVRMSTDMQLKGNSLQRQKEKSKEYSIRNGLLLIEDFEDIGVSAFKGKNVKTGMLGNFISLIENNKIPVGSYLLIESLDRLSREGIFESIPLFIKILKSGIKIVTLIDEQVYGAENADFKDLLYPLIVLSRAHEESVAKSYRVGKAWANKRKNINERKLTKVCPAWLKLNTDTNTFEVIPGRDDVVKRIFDLADSGYGSYSIGRILNNECIPPFSETSKGWHASYITRIINNRSVLGEFQPHKYVNGTAQPDGDMVPDYFPQLIDEEQFLRIKHARRKRQVEGAGRKGPLYRNLFSRIAKCAYCGTPMRFVYKGLPPKGGQYLRCTNAERHFDCSASSWRYEHFENVFLLFVHELDLVETLKRADEQSERYTLEQKLVSINENIRGKRELLNTTFEMLQTSNSAKAFVQSKIEEISAEILELENQKEAVEGKLKEDASLPPVDDQQIKLLIKELQDADDVDLERKRRIVANRLQMMIKSLTLAPDGVRKDAEKIVLSQFGSSEALFDFFETGSPSDEAGTYMSFSVVLLDGIMRRVTVSRGDPLKVIELLTVDKHGLITETEQTHESLSEWKT</sequence>
<dbReference type="CDD" id="cd00338">
    <property type="entry name" value="Ser_Recombinase"/>
    <property type="match status" value="1"/>
</dbReference>
<dbReference type="EMBL" id="JACIIU010000025">
    <property type="protein sequence ID" value="MBB6262347.1"/>
    <property type="molecule type" value="Genomic_DNA"/>
</dbReference>
<dbReference type="PANTHER" id="PTHR30461">
    <property type="entry name" value="DNA-INVERTASE FROM LAMBDOID PROPHAGE"/>
    <property type="match status" value="1"/>
</dbReference>
<keyword evidence="3" id="KW-0175">Coiled coil</keyword>
<keyword evidence="7" id="KW-1185">Reference proteome</keyword>
<dbReference type="InterPro" id="IPR038109">
    <property type="entry name" value="DNA_bind_recomb_sf"/>
</dbReference>
<evidence type="ECO:0000313" key="7">
    <source>
        <dbReference type="Proteomes" id="UP000555393"/>
    </source>
</evidence>
<dbReference type="Gene3D" id="3.40.50.1390">
    <property type="entry name" value="Resolvase, N-terminal catalytic domain"/>
    <property type="match status" value="1"/>
</dbReference>
<evidence type="ECO:0000313" key="6">
    <source>
        <dbReference type="EMBL" id="MBB6262347.1"/>
    </source>
</evidence>
<evidence type="ECO:0000256" key="1">
    <source>
        <dbReference type="ARBA" id="ARBA00023125"/>
    </source>
</evidence>
<dbReference type="InterPro" id="IPR050639">
    <property type="entry name" value="SSR_resolvase"/>
</dbReference>
<dbReference type="GO" id="GO:0000150">
    <property type="term" value="F:DNA strand exchange activity"/>
    <property type="evidence" value="ECO:0007669"/>
    <property type="project" value="InterPro"/>
</dbReference>
<dbReference type="PROSITE" id="PS51736">
    <property type="entry name" value="RECOMBINASES_3"/>
    <property type="match status" value="1"/>
</dbReference>
<dbReference type="SMART" id="SM00857">
    <property type="entry name" value="Resolvase"/>
    <property type="match status" value="1"/>
</dbReference>
<dbReference type="InterPro" id="IPR006119">
    <property type="entry name" value="Resolv_N"/>
</dbReference>
<dbReference type="PANTHER" id="PTHR30461:SF2">
    <property type="entry name" value="SERINE RECOMBINASE PINE-RELATED"/>
    <property type="match status" value="1"/>
</dbReference>
<dbReference type="SUPFAM" id="SSF53041">
    <property type="entry name" value="Resolvase-like"/>
    <property type="match status" value="1"/>
</dbReference>
<evidence type="ECO:0000259" key="5">
    <source>
        <dbReference type="PROSITE" id="PS51737"/>
    </source>
</evidence>
<dbReference type="GO" id="GO:0003677">
    <property type="term" value="F:DNA binding"/>
    <property type="evidence" value="ECO:0007669"/>
    <property type="project" value="UniProtKB-KW"/>
</dbReference>
<feature type="domain" description="Recombinase" evidence="5">
    <location>
        <begin position="177"/>
        <end position="295"/>
    </location>
</feature>
<reference evidence="6 7" key="1">
    <citation type="submission" date="2020-08" db="EMBL/GenBank/DDBJ databases">
        <title>Genomic Encyclopedia of Type Strains, Phase IV (KMG-IV): sequencing the most valuable type-strain genomes for metagenomic binning, comparative biology and taxonomic classification.</title>
        <authorList>
            <person name="Goeker M."/>
        </authorList>
    </citation>
    <scope>NUCLEOTIDE SEQUENCE [LARGE SCALE GENOMIC DNA]</scope>
    <source>
        <strain evidence="6 7">DSM 22336</strain>
    </source>
</reference>
<comment type="caution">
    <text evidence="6">The sequence shown here is derived from an EMBL/GenBank/DDBJ whole genome shotgun (WGS) entry which is preliminary data.</text>
</comment>
<keyword evidence="2" id="KW-0233">DNA recombination</keyword>
<evidence type="ECO:0000259" key="4">
    <source>
        <dbReference type="PROSITE" id="PS51736"/>
    </source>
</evidence>
<dbReference type="Proteomes" id="UP000555393">
    <property type="component" value="Unassembled WGS sequence"/>
</dbReference>
<feature type="coiled-coil region" evidence="3">
    <location>
        <begin position="417"/>
        <end position="444"/>
    </location>
</feature>
<proteinExistence type="predicted"/>
<accession>A0A841M0S1</accession>
<dbReference type="InterPro" id="IPR011109">
    <property type="entry name" value="DNA_bind_recombinase_dom"/>
</dbReference>
<dbReference type="Pfam" id="PF00239">
    <property type="entry name" value="Resolvase"/>
    <property type="match status" value="1"/>
</dbReference>
<evidence type="ECO:0000256" key="3">
    <source>
        <dbReference type="SAM" id="Coils"/>
    </source>
</evidence>
<dbReference type="Pfam" id="PF13408">
    <property type="entry name" value="Zn_ribbon_recom"/>
    <property type="match status" value="1"/>
</dbReference>